<comment type="caution">
    <text evidence="1">The sequence shown here is derived from an EMBL/GenBank/DDBJ whole genome shotgun (WGS) entry which is preliminary data.</text>
</comment>
<evidence type="ECO:0000313" key="2">
    <source>
        <dbReference type="Proteomes" id="UP000234505"/>
    </source>
</evidence>
<organism evidence="1 2">
    <name type="scientific">Klebsiella michiganensis</name>
    <dbReference type="NCBI Taxonomy" id="1134687"/>
    <lineage>
        <taxon>Bacteria</taxon>
        <taxon>Pseudomonadati</taxon>
        <taxon>Pseudomonadota</taxon>
        <taxon>Gammaproteobacteria</taxon>
        <taxon>Enterobacterales</taxon>
        <taxon>Enterobacteriaceae</taxon>
        <taxon>Klebsiella/Raoultella group</taxon>
        <taxon>Klebsiella</taxon>
    </lineage>
</organism>
<feature type="non-terminal residue" evidence="1">
    <location>
        <position position="1"/>
    </location>
</feature>
<protein>
    <submittedName>
        <fullName evidence="1">Uncharacterized protein</fullName>
    </submittedName>
</protein>
<proteinExistence type="predicted"/>
<evidence type="ECO:0000313" key="1">
    <source>
        <dbReference type="EMBL" id="PLL16413.1"/>
    </source>
</evidence>
<dbReference type="Proteomes" id="UP000234505">
    <property type="component" value="Unassembled WGS sequence"/>
</dbReference>
<dbReference type="EMBL" id="PIDS01002162">
    <property type="protein sequence ID" value="PLL16413.1"/>
    <property type="molecule type" value="Genomic_DNA"/>
</dbReference>
<reference evidence="1 2" key="2">
    <citation type="submission" date="2018-01" db="EMBL/GenBank/DDBJ databases">
        <title>Genomic study of Klebsiella pneumoniae.</title>
        <authorList>
            <person name="Yang Y."/>
            <person name="Bicalho R."/>
        </authorList>
    </citation>
    <scope>NUCLEOTIDE SEQUENCE [LARGE SCALE GENOMIC DNA]</scope>
    <source>
        <strain evidence="1 2">A11</strain>
    </source>
</reference>
<reference evidence="1 2" key="1">
    <citation type="submission" date="2017-11" db="EMBL/GenBank/DDBJ databases">
        <authorList>
            <person name="Han C.G."/>
        </authorList>
    </citation>
    <scope>NUCLEOTIDE SEQUENCE [LARGE SCALE GENOMIC DNA]</scope>
    <source>
        <strain evidence="1 2">A11</strain>
    </source>
</reference>
<name>A0A2J4PCC7_9ENTR</name>
<sequence>IKPYLRFSSLCKNIRIFTNIIRHFFEKTVDKRHLSLVSFLKKGTNGEKSSFVTFPGIVTNGQQIFMLHHL</sequence>
<accession>A0A2J4PCC7</accession>
<dbReference type="AlphaFoldDB" id="A0A2J4PCC7"/>
<gene>
    <name evidence="1" type="ORF">CWN50_35175</name>
</gene>